<name>S2WYX2_9ACTN</name>
<evidence type="ECO:0008006" key="5">
    <source>
        <dbReference type="Google" id="ProtNLM"/>
    </source>
</evidence>
<dbReference type="HOGENOM" id="CLU_762586_0_0_11"/>
<dbReference type="Proteomes" id="UP000014417">
    <property type="component" value="Unassembled WGS sequence"/>
</dbReference>
<sequence>MFTKIKEWPARKKIIAAVIAVLLVAGVAGGTLAWSSHQTKKNCAKQTELFGLQNDKLDKAIADAKAALELATKPAPYADGYALSDEGKAQIEQLNKAVDKAEKSKADSSKPGCATRSELKAITGLTGDRGKTIDGLNSSVEQFSESLGKWRLGKASEQAKAGMDKAKTDIEQARKDADGQIAAVDEDSSLSVNGQVKAAYDELKKAKESLAEPSFEVKAENYDEAAATIKNADELNKKIADLNAKTRALADAIAAARAPQTQPAQNQVGTRSSQGWNGGAAATNQSYGGGASESNPNLQSGFGSTRNWGSSAPNKPADGPLWIGQLCPNHPGADSVTYRASKGWDQASASADCGKPVGPTIGG</sequence>
<keyword evidence="1" id="KW-0175">Coiled coil</keyword>
<proteinExistence type="predicted"/>
<dbReference type="RefSeq" id="WP_016456082.1">
    <property type="nucleotide sequence ID" value="NZ_KE150269.1"/>
</dbReference>
<reference evidence="3 4" key="1">
    <citation type="submission" date="2013-04" db="EMBL/GenBank/DDBJ databases">
        <title>The Genome Sequence of Propionimicrobium lymphophilum ACS-093-V-SCH5.</title>
        <authorList>
            <consortium name="The Broad Institute Genomics Platform"/>
            <person name="Earl A."/>
            <person name="Ward D."/>
            <person name="Feldgarden M."/>
            <person name="Gevers D."/>
            <person name="Saerens B."/>
            <person name="Vaneechoutte M."/>
            <person name="Walker B."/>
            <person name="Young S."/>
            <person name="Zeng Q."/>
            <person name="Gargeya S."/>
            <person name="Fitzgerald M."/>
            <person name="Haas B."/>
            <person name="Abouelleil A."/>
            <person name="Allen A.W."/>
            <person name="Alvarado L."/>
            <person name="Arachchi H.M."/>
            <person name="Berlin A.M."/>
            <person name="Chapman S.B."/>
            <person name="Gainer-Dewar J."/>
            <person name="Goldberg J."/>
            <person name="Griggs A."/>
            <person name="Gujja S."/>
            <person name="Hansen M."/>
            <person name="Howarth C."/>
            <person name="Imamovic A."/>
            <person name="Ireland A."/>
            <person name="Larimer J."/>
            <person name="McCowan C."/>
            <person name="Murphy C."/>
            <person name="Pearson M."/>
            <person name="Poon T.W."/>
            <person name="Priest M."/>
            <person name="Roberts A."/>
            <person name="Saif S."/>
            <person name="Shea T."/>
            <person name="Sisk P."/>
            <person name="Sykes S."/>
            <person name="Wortman J."/>
            <person name="Nusbaum C."/>
            <person name="Birren B."/>
        </authorList>
    </citation>
    <scope>NUCLEOTIDE SEQUENCE [LARGE SCALE GENOMIC DNA]</scope>
    <source>
        <strain evidence="3 4">ACS-093-V-SCH5</strain>
    </source>
</reference>
<organism evidence="3 4">
    <name type="scientific">Propionimicrobium lymphophilum ACS-093-V-SCH5</name>
    <dbReference type="NCBI Taxonomy" id="883161"/>
    <lineage>
        <taxon>Bacteria</taxon>
        <taxon>Bacillati</taxon>
        <taxon>Actinomycetota</taxon>
        <taxon>Actinomycetes</taxon>
        <taxon>Propionibacteriales</taxon>
        <taxon>Propionibacteriaceae</taxon>
        <taxon>Propionimicrobium</taxon>
    </lineage>
</organism>
<evidence type="ECO:0000256" key="1">
    <source>
        <dbReference type="SAM" id="Coils"/>
    </source>
</evidence>
<feature type="region of interest" description="Disordered" evidence="2">
    <location>
        <begin position="257"/>
        <end position="322"/>
    </location>
</feature>
<gene>
    <name evidence="3" type="ORF">HMPREF9306_01252</name>
</gene>
<feature type="compositionally biased region" description="Polar residues" evidence="2">
    <location>
        <begin position="265"/>
        <end position="275"/>
    </location>
</feature>
<dbReference type="AlphaFoldDB" id="S2WYX2"/>
<evidence type="ECO:0000313" key="4">
    <source>
        <dbReference type="Proteomes" id="UP000014417"/>
    </source>
</evidence>
<accession>S2WYX2</accession>
<feature type="coiled-coil region" evidence="1">
    <location>
        <begin position="225"/>
        <end position="252"/>
    </location>
</feature>
<feature type="compositionally biased region" description="Polar residues" evidence="2">
    <location>
        <begin position="282"/>
        <end position="313"/>
    </location>
</feature>
<evidence type="ECO:0000313" key="3">
    <source>
        <dbReference type="EMBL" id="EPD32944.1"/>
    </source>
</evidence>
<protein>
    <recommendedName>
        <fullName evidence="5">Colicin transporter</fullName>
    </recommendedName>
</protein>
<keyword evidence="4" id="KW-1185">Reference proteome</keyword>
<evidence type="ECO:0000256" key="2">
    <source>
        <dbReference type="SAM" id="MobiDB-lite"/>
    </source>
</evidence>
<dbReference type="EMBL" id="AGZR01000006">
    <property type="protein sequence ID" value="EPD32944.1"/>
    <property type="molecule type" value="Genomic_DNA"/>
</dbReference>
<comment type="caution">
    <text evidence="3">The sequence shown here is derived from an EMBL/GenBank/DDBJ whole genome shotgun (WGS) entry which is preliminary data.</text>
</comment>